<evidence type="ECO:0000313" key="2">
    <source>
        <dbReference type="EMBL" id="MCK9684621.1"/>
    </source>
</evidence>
<dbReference type="RefSeq" id="WP_275680648.1">
    <property type="nucleotide sequence ID" value="NZ_JAJLJH010000001.1"/>
</dbReference>
<protein>
    <recommendedName>
        <fullName evidence="4">Beta-lactamase-related domain-containing protein</fullName>
    </recommendedName>
</protein>
<sequence length="314" mass="33160">MTTSRVVAVAFAAVVAARGAGAQPTAAQRGAAARSTAETNERCRAVQPFYWSIGDAHGVLADGRVGARAPAATTPMPIASASKLVYAAFVAQQRQGRLTDDDVRFLTFTSGYTHFRGCHRGQTIAECDAMGRNGEHDAATDGQFAYNGGHMERHAVLDGLGSLDDAGLARTVNETLGTSFRYLQPQLAGGIAASAADYGEFLRRIVDGQLQMKSLLGTHPVCTNPRTCATAAASPFTQADLHYSIGHWVEDDPQGDGAFSSAGAFGFYPWISRDETTWGVLARFAFTFDGAKAGAASLMCGRQIRAAWASGEAR</sequence>
<dbReference type="Gene3D" id="3.40.710.10">
    <property type="entry name" value="DD-peptidase/beta-lactamase superfamily"/>
    <property type="match status" value="1"/>
</dbReference>
<keyword evidence="1" id="KW-0732">Signal</keyword>
<feature type="signal peptide" evidence="1">
    <location>
        <begin position="1"/>
        <end position="22"/>
    </location>
</feature>
<name>A0A9X1YN74_9BURK</name>
<keyword evidence="3" id="KW-1185">Reference proteome</keyword>
<dbReference type="SUPFAM" id="SSF56601">
    <property type="entry name" value="beta-lactamase/transpeptidase-like"/>
    <property type="match status" value="1"/>
</dbReference>
<proteinExistence type="predicted"/>
<dbReference type="InterPro" id="IPR012338">
    <property type="entry name" value="Beta-lactam/transpept-like"/>
</dbReference>
<feature type="chain" id="PRO_5040993959" description="Beta-lactamase-related domain-containing protein" evidence="1">
    <location>
        <begin position="23"/>
        <end position="314"/>
    </location>
</feature>
<dbReference type="EMBL" id="JAJLJH010000001">
    <property type="protein sequence ID" value="MCK9684621.1"/>
    <property type="molecule type" value="Genomic_DNA"/>
</dbReference>
<organism evidence="2 3">
    <name type="scientific">Scleromatobacter humisilvae</name>
    <dbReference type="NCBI Taxonomy" id="2897159"/>
    <lineage>
        <taxon>Bacteria</taxon>
        <taxon>Pseudomonadati</taxon>
        <taxon>Pseudomonadota</taxon>
        <taxon>Betaproteobacteria</taxon>
        <taxon>Burkholderiales</taxon>
        <taxon>Sphaerotilaceae</taxon>
        <taxon>Scleromatobacter</taxon>
    </lineage>
</organism>
<evidence type="ECO:0008006" key="4">
    <source>
        <dbReference type="Google" id="ProtNLM"/>
    </source>
</evidence>
<evidence type="ECO:0000256" key="1">
    <source>
        <dbReference type="SAM" id="SignalP"/>
    </source>
</evidence>
<dbReference type="Proteomes" id="UP001139353">
    <property type="component" value="Unassembled WGS sequence"/>
</dbReference>
<gene>
    <name evidence="2" type="ORF">LPC04_02750</name>
</gene>
<comment type="caution">
    <text evidence="2">The sequence shown here is derived from an EMBL/GenBank/DDBJ whole genome shotgun (WGS) entry which is preliminary data.</text>
</comment>
<dbReference type="AlphaFoldDB" id="A0A9X1YN74"/>
<reference evidence="2" key="1">
    <citation type="submission" date="2021-11" db="EMBL/GenBank/DDBJ databases">
        <title>BS-T2-15 a new species belonging to the Comamonadaceae family isolated from the soil of a French oak forest.</title>
        <authorList>
            <person name="Mieszkin S."/>
            <person name="Alain K."/>
        </authorList>
    </citation>
    <scope>NUCLEOTIDE SEQUENCE</scope>
    <source>
        <strain evidence="2">BS-T2-15</strain>
    </source>
</reference>
<evidence type="ECO:0000313" key="3">
    <source>
        <dbReference type="Proteomes" id="UP001139353"/>
    </source>
</evidence>
<accession>A0A9X1YN74</accession>